<name>A0A0N9NEC6_9ACTN</name>
<evidence type="ECO:0000256" key="1">
    <source>
        <dbReference type="ARBA" id="ARBA00005721"/>
    </source>
</evidence>
<dbReference type="AlphaFoldDB" id="A0A0N9NEC6"/>
<keyword evidence="4" id="KW-1185">Reference proteome</keyword>
<organism evidence="3 4">
    <name type="scientific">Gordonia phthalatica</name>
    <dbReference type="NCBI Taxonomy" id="1136941"/>
    <lineage>
        <taxon>Bacteria</taxon>
        <taxon>Bacillati</taxon>
        <taxon>Actinomycetota</taxon>
        <taxon>Actinomycetes</taxon>
        <taxon>Mycobacteriales</taxon>
        <taxon>Gordoniaceae</taxon>
        <taxon>Gordonia</taxon>
    </lineage>
</organism>
<proteinExistence type="inferred from homology"/>
<dbReference type="Pfam" id="PF03780">
    <property type="entry name" value="Asp23"/>
    <property type="match status" value="1"/>
</dbReference>
<reference evidence="4" key="1">
    <citation type="submission" date="2015-06" db="EMBL/GenBank/DDBJ databases">
        <title>Complete genome sequence and metabolic analysis of phthalate degradation pathway in Gordonia sp. QH-11.</title>
        <authorList>
            <person name="Jin D."/>
            <person name="Kong X."/>
            <person name="Bai Z."/>
        </authorList>
    </citation>
    <scope>NUCLEOTIDE SEQUENCE [LARGE SCALE GENOMIC DNA]</scope>
    <source>
        <strain evidence="4">QH-11</strain>
    </source>
</reference>
<comment type="similarity">
    <text evidence="1">Belongs to the asp23 family.</text>
</comment>
<feature type="region of interest" description="Disordered" evidence="2">
    <location>
        <begin position="129"/>
        <end position="163"/>
    </location>
</feature>
<feature type="compositionally biased region" description="Basic and acidic residues" evidence="2">
    <location>
        <begin position="138"/>
        <end position="163"/>
    </location>
</feature>
<dbReference type="EMBL" id="CP011853">
    <property type="protein sequence ID" value="ALG86036.1"/>
    <property type="molecule type" value="Genomic_DNA"/>
</dbReference>
<dbReference type="InterPro" id="IPR005531">
    <property type="entry name" value="Asp23"/>
</dbReference>
<evidence type="ECO:0008006" key="5">
    <source>
        <dbReference type="Google" id="ProtNLM"/>
    </source>
</evidence>
<evidence type="ECO:0000256" key="2">
    <source>
        <dbReference type="SAM" id="MobiDB-lite"/>
    </source>
</evidence>
<protein>
    <recommendedName>
        <fullName evidence="5">Asp23/Gls24 family envelope stress response protein</fullName>
    </recommendedName>
</protein>
<dbReference type="Proteomes" id="UP000063789">
    <property type="component" value="Chromosome"/>
</dbReference>
<dbReference type="KEGG" id="goq:ACH46_17950"/>
<evidence type="ECO:0000313" key="3">
    <source>
        <dbReference type="EMBL" id="ALG86036.1"/>
    </source>
</evidence>
<dbReference type="RefSeq" id="WP_226995670.1">
    <property type="nucleotide sequence ID" value="NZ_CP011853.1"/>
</dbReference>
<dbReference type="STRING" id="1136941.ACH46_17950"/>
<gene>
    <name evidence="3" type="ORF">ACH46_17950</name>
</gene>
<sequence>MADSEPELRVPGRVIIDDTVFEKIALGAALDVAGVVRSDDSVVGRLGGLVSRETTVGTAYPRVSVETVGGAAHVVDLTLAVAWPSAIGQVCREARARVGDELLRLTGVRPVRVNVTVAQVLPRSSMRLSTPGFVELPDPDRLDSGRFDPDRPGRDATDGEVHR</sequence>
<evidence type="ECO:0000313" key="4">
    <source>
        <dbReference type="Proteomes" id="UP000063789"/>
    </source>
</evidence>
<dbReference type="PATRIC" id="fig|1136941.3.peg.3670"/>
<accession>A0A0N9NEC6</accession>
<reference evidence="3 4" key="2">
    <citation type="journal article" date="2017" name="Int. J. Syst. Evol. Microbiol.">
        <title>Gordonia phthalatica sp. nov., a di-n-butyl phthalate-degrading bacterium isolated from activated sludge.</title>
        <authorList>
            <person name="Jin D."/>
            <person name="Kong X."/>
            <person name="Jia M."/>
            <person name="Yu X."/>
            <person name="Wang X."/>
            <person name="Zhuang X."/>
            <person name="Deng Y."/>
            <person name="Bai Z."/>
        </authorList>
    </citation>
    <scope>NUCLEOTIDE SEQUENCE [LARGE SCALE GENOMIC DNA]</scope>
    <source>
        <strain evidence="3 4">QH-11</strain>
    </source>
</reference>